<proteinExistence type="predicted"/>
<dbReference type="FunFam" id="1.25.40.10:FF:000348">
    <property type="entry name" value="Pentatricopeptide repeat-containing protein chloroplastic"/>
    <property type="match status" value="1"/>
</dbReference>
<keyword evidence="4" id="KW-1185">Reference proteome</keyword>
<dbReference type="OrthoDB" id="185373at2759"/>
<dbReference type="PANTHER" id="PTHR47926">
    <property type="entry name" value="PENTATRICOPEPTIDE REPEAT-CONTAINING PROTEIN"/>
    <property type="match status" value="1"/>
</dbReference>
<dbReference type="InterPro" id="IPR002885">
    <property type="entry name" value="PPR_rpt"/>
</dbReference>
<name>A0A7J6VL76_THATH</name>
<comment type="caution">
    <text evidence="3">The sequence shown here is derived from an EMBL/GenBank/DDBJ whole genome shotgun (WGS) entry which is preliminary data.</text>
</comment>
<dbReference type="PROSITE" id="PS51375">
    <property type="entry name" value="PPR"/>
    <property type="match status" value="2"/>
</dbReference>
<dbReference type="EMBL" id="JABWDY010031186">
    <property type="protein sequence ID" value="KAF5185082.1"/>
    <property type="molecule type" value="Genomic_DNA"/>
</dbReference>
<evidence type="ECO:0000313" key="3">
    <source>
        <dbReference type="EMBL" id="KAF5185082.1"/>
    </source>
</evidence>
<dbReference type="AlphaFoldDB" id="A0A7J6VL76"/>
<protein>
    <submittedName>
        <fullName evidence="3">Pentatricopeptide repeat</fullName>
    </submittedName>
</protein>
<evidence type="ECO:0000256" key="2">
    <source>
        <dbReference type="PROSITE-ProRule" id="PRU00708"/>
    </source>
</evidence>
<dbReference type="PANTHER" id="PTHR47926:SF365">
    <property type="entry name" value="DYW DOMAIN-CONTAINING PROTEIN"/>
    <property type="match status" value="1"/>
</dbReference>
<feature type="repeat" description="PPR" evidence="2">
    <location>
        <begin position="95"/>
        <end position="129"/>
    </location>
</feature>
<dbReference type="InterPro" id="IPR011990">
    <property type="entry name" value="TPR-like_helical_dom_sf"/>
</dbReference>
<dbReference type="Gene3D" id="1.25.40.10">
    <property type="entry name" value="Tetratricopeptide repeat domain"/>
    <property type="match status" value="3"/>
</dbReference>
<feature type="non-terminal residue" evidence="3">
    <location>
        <position position="367"/>
    </location>
</feature>
<reference evidence="3 4" key="1">
    <citation type="submission" date="2020-06" db="EMBL/GenBank/DDBJ databases">
        <title>Transcriptomic and genomic resources for Thalictrum thalictroides and T. hernandezii: Facilitating candidate gene discovery in an emerging model plant lineage.</title>
        <authorList>
            <person name="Arias T."/>
            <person name="Riano-Pachon D.M."/>
            <person name="Di Stilio V.S."/>
        </authorList>
    </citation>
    <scope>NUCLEOTIDE SEQUENCE [LARGE SCALE GENOMIC DNA]</scope>
    <source>
        <strain evidence="4">cv. WT478/WT964</strain>
        <tissue evidence="3">Leaves</tissue>
    </source>
</reference>
<feature type="repeat" description="PPR" evidence="2">
    <location>
        <begin position="227"/>
        <end position="261"/>
    </location>
</feature>
<dbReference type="Proteomes" id="UP000554482">
    <property type="component" value="Unassembled WGS sequence"/>
</dbReference>
<organism evidence="3 4">
    <name type="scientific">Thalictrum thalictroides</name>
    <name type="common">Rue-anemone</name>
    <name type="synonym">Anemone thalictroides</name>
    <dbReference type="NCBI Taxonomy" id="46969"/>
    <lineage>
        <taxon>Eukaryota</taxon>
        <taxon>Viridiplantae</taxon>
        <taxon>Streptophyta</taxon>
        <taxon>Embryophyta</taxon>
        <taxon>Tracheophyta</taxon>
        <taxon>Spermatophyta</taxon>
        <taxon>Magnoliopsida</taxon>
        <taxon>Ranunculales</taxon>
        <taxon>Ranunculaceae</taxon>
        <taxon>Thalictroideae</taxon>
        <taxon>Thalictrum</taxon>
    </lineage>
</organism>
<accession>A0A7J6VL76</accession>
<sequence>MIKLHSKTIHPLNAIPFYTQLLWTGLLPDMYTYPLLLKACIEAHAFLLGWSVHAQAVKFALTSNIYARNALIHFYSMNEHIKDAKILFDVNEGLDVVSWNSMISAYVRIGDIHNARLLFEEMPERSEVTWSAMIAGYVQCGLSKEALGVFNKMQVELVKPNEVTLVSVLSACAHLGALEQGRWVHGYMKSNGMEESVFLGTALIDMYAKSGEVELALEVFNGMEEKNLLTWTTLIKGLAMHGRGQEALKLFVDMEKAGILPDDITFIGALCACTHAGLVNQGWEIFHLMSRKYGITPKIEHYGCMVDLLARGGMLNEAREMVENMPMQPDSLIWGALMAGCRFYQNVELAEYVGKHLLQLEPDNAAV</sequence>
<dbReference type="Pfam" id="PF01535">
    <property type="entry name" value="PPR"/>
    <property type="match status" value="2"/>
</dbReference>
<evidence type="ECO:0000313" key="4">
    <source>
        <dbReference type="Proteomes" id="UP000554482"/>
    </source>
</evidence>
<dbReference type="Pfam" id="PF13041">
    <property type="entry name" value="PPR_2"/>
    <property type="match status" value="2"/>
</dbReference>
<keyword evidence="1" id="KW-0677">Repeat</keyword>
<dbReference type="NCBIfam" id="TIGR00756">
    <property type="entry name" value="PPR"/>
    <property type="match status" value="4"/>
</dbReference>
<dbReference type="FunFam" id="1.25.40.10:FF:000090">
    <property type="entry name" value="Pentatricopeptide repeat-containing protein, chloroplastic"/>
    <property type="match status" value="1"/>
</dbReference>
<dbReference type="InterPro" id="IPR046960">
    <property type="entry name" value="PPR_At4g14850-like_plant"/>
</dbReference>
<gene>
    <name evidence="3" type="ORF">FRX31_025331</name>
</gene>
<evidence type="ECO:0000256" key="1">
    <source>
        <dbReference type="ARBA" id="ARBA00022737"/>
    </source>
</evidence>
<dbReference type="GO" id="GO:0003723">
    <property type="term" value="F:RNA binding"/>
    <property type="evidence" value="ECO:0007669"/>
    <property type="project" value="InterPro"/>
</dbReference>
<dbReference type="GO" id="GO:0009451">
    <property type="term" value="P:RNA modification"/>
    <property type="evidence" value="ECO:0007669"/>
    <property type="project" value="InterPro"/>
</dbReference>